<dbReference type="RefSeq" id="WP_090657699.1">
    <property type="nucleotide sequence ID" value="NZ_FOXQ01000005.1"/>
</dbReference>
<dbReference type="OrthoDB" id="938310at2"/>
<organism evidence="2 3">
    <name type="scientific">Parafilimonas terrae</name>
    <dbReference type="NCBI Taxonomy" id="1465490"/>
    <lineage>
        <taxon>Bacteria</taxon>
        <taxon>Pseudomonadati</taxon>
        <taxon>Bacteroidota</taxon>
        <taxon>Chitinophagia</taxon>
        <taxon>Chitinophagales</taxon>
        <taxon>Chitinophagaceae</taxon>
        <taxon>Parafilimonas</taxon>
    </lineage>
</organism>
<feature type="chain" id="PRO_5011665115" description="DUF5689 domain-containing protein" evidence="1">
    <location>
        <begin position="23"/>
        <end position="298"/>
    </location>
</feature>
<keyword evidence="1" id="KW-0732">Signal</keyword>
<accession>A0A1I5VJL7</accession>
<name>A0A1I5VJL7_9BACT</name>
<protein>
    <recommendedName>
        <fullName evidence="4">DUF5689 domain-containing protein</fullName>
    </recommendedName>
</protein>
<gene>
    <name evidence="2" type="ORF">SAMN05444277_1053</name>
</gene>
<dbReference type="STRING" id="1465490.SAMN05444277_1053"/>
<evidence type="ECO:0000256" key="1">
    <source>
        <dbReference type="SAM" id="SignalP"/>
    </source>
</evidence>
<proteinExistence type="predicted"/>
<evidence type="ECO:0000313" key="2">
    <source>
        <dbReference type="EMBL" id="SFQ07186.1"/>
    </source>
</evidence>
<dbReference type="Proteomes" id="UP000199031">
    <property type="component" value="Unassembled WGS sequence"/>
</dbReference>
<feature type="signal peptide" evidence="1">
    <location>
        <begin position="1"/>
        <end position="22"/>
    </location>
</feature>
<sequence>MKINNIYKSILPALLLVAGAFAGCSKDDGPIKEDVLNDIDAVPAITTTIDPAGSQSIDLTNLSSFQGKFAVALYFEGAKPPEKIDVVVKKTNAGGTNIKVYKADVTTLPATYTVTAEEIQNLFGEIQVGDNYDFSADIYANGKKYEAFPAGGIGTGSGPNGMPGYSAFARFGAICAYDPDIYEGQFVVETDEWADYAPGDVITVEKVSENQFSFKLGAPDALPIIVTVNTGNNVTSVAKQVYSPDGYGIGYGAISCQTVDGSTDNYVAPCDQEFSVRLVHTVSAGSFGDFVFKAKKKG</sequence>
<reference evidence="2 3" key="1">
    <citation type="submission" date="2016-10" db="EMBL/GenBank/DDBJ databases">
        <authorList>
            <person name="de Groot N.N."/>
        </authorList>
    </citation>
    <scope>NUCLEOTIDE SEQUENCE [LARGE SCALE GENOMIC DNA]</scope>
    <source>
        <strain evidence="2 3">DSM 28286</strain>
    </source>
</reference>
<dbReference type="PROSITE" id="PS51257">
    <property type="entry name" value="PROKAR_LIPOPROTEIN"/>
    <property type="match status" value="1"/>
</dbReference>
<evidence type="ECO:0008006" key="4">
    <source>
        <dbReference type="Google" id="ProtNLM"/>
    </source>
</evidence>
<evidence type="ECO:0000313" key="3">
    <source>
        <dbReference type="Proteomes" id="UP000199031"/>
    </source>
</evidence>
<dbReference type="EMBL" id="FOXQ01000005">
    <property type="protein sequence ID" value="SFQ07186.1"/>
    <property type="molecule type" value="Genomic_DNA"/>
</dbReference>
<dbReference type="AlphaFoldDB" id="A0A1I5VJL7"/>
<keyword evidence="3" id="KW-1185">Reference proteome</keyword>